<dbReference type="AlphaFoldDB" id="A0AAV6JWQ1"/>
<sequence>MCRTLLIWCFSWQKYMLPLRADHWQLRPSILLLDLFIRVYSVVHFSCPENPKPVSLSNWKEEDATSRPVVSAQMFFQRIHSSV</sequence>
<name>A0AAV6JWQ1_9ERIC</name>
<gene>
    <name evidence="1" type="ORF">RHGRI_017136</name>
</gene>
<comment type="caution">
    <text evidence="1">The sequence shown here is derived from an EMBL/GenBank/DDBJ whole genome shotgun (WGS) entry which is preliminary data.</text>
</comment>
<protein>
    <submittedName>
        <fullName evidence="1">Uncharacterized protein</fullName>
    </submittedName>
</protein>
<keyword evidence="2" id="KW-1185">Reference proteome</keyword>
<proteinExistence type="predicted"/>
<organism evidence="1 2">
    <name type="scientific">Rhododendron griersonianum</name>
    <dbReference type="NCBI Taxonomy" id="479676"/>
    <lineage>
        <taxon>Eukaryota</taxon>
        <taxon>Viridiplantae</taxon>
        <taxon>Streptophyta</taxon>
        <taxon>Embryophyta</taxon>
        <taxon>Tracheophyta</taxon>
        <taxon>Spermatophyta</taxon>
        <taxon>Magnoliopsida</taxon>
        <taxon>eudicotyledons</taxon>
        <taxon>Gunneridae</taxon>
        <taxon>Pentapetalae</taxon>
        <taxon>asterids</taxon>
        <taxon>Ericales</taxon>
        <taxon>Ericaceae</taxon>
        <taxon>Ericoideae</taxon>
        <taxon>Rhodoreae</taxon>
        <taxon>Rhododendron</taxon>
    </lineage>
</organism>
<reference evidence="1 2" key="1">
    <citation type="submission" date="2020-08" db="EMBL/GenBank/DDBJ databases">
        <title>Plant Genome Project.</title>
        <authorList>
            <person name="Zhang R.-G."/>
        </authorList>
    </citation>
    <scope>NUCLEOTIDE SEQUENCE [LARGE SCALE GENOMIC DNA]</scope>
    <source>
        <strain evidence="1">WSP0</strain>
        <tissue evidence="1">Leaf</tissue>
    </source>
</reference>
<accession>A0AAV6JWQ1</accession>
<evidence type="ECO:0000313" key="1">
    <source>
        <dbReference type="EMBL" id="KAG5544599.1"/>
    </source>
</evidence>
<dbReference type="Proteomes" id="UP000823749">
    <property type="component" value="Chromosome 6"/>
</dbReference>
<evidence type="ECO:0000313" key="2">
    <source>
        <dbReference type="Proteomes" id="UP000823749"/>
    </source>
</evidence>
<dbReference type="EMBL" id="JACTNZ010000006">
    <property type="protein sequence ID" value="KAG5544599.1"/>
    <property type="molecule type" value="Genomic_DNA"/>
</dbReference>